<dbReference type="CDD" id="cd00303">
    <property type="entry name" value="retropepsin_like"/>
    <property type="match status" value="1"/>
</dbReference>
<comment type="caution">
    <text evidence="1">The sequence shown here is derived from an EMBL/GenBank/DDBJ whole genome shotgun (WGS) entry which is preliminary data.</text>
</comment>
<evidence type="ECO:0000313" key="2">
    <source>
        <dbReference type="Proteomes" id="UP000634136"/>
    </source>
</evidence>
<dbReference type="Gene3D" id="2.40.70.10">
    <property type="entry name" value="Acid Proteases"/>
    <property type="match status" value="1"/>
</dbReference>
<reference evidence="1" key="1">
    <citation type="submission" date="2020-09" db="EMBL/GenBank/DDBJ databases">
        <title>Genome-Enabled Discovery of Anthraquinone Biosynthesis in Senna tora.</title>
        <authorList>
            <person name="Kang S.-H."/>
            <person name="Pandey R.P."/>
            <person name="Lee C.-M."/>
            <person name="Sim J.-S."/>
            <person name="Jeong J.-T."/>
            <person name="Choi B.-S."/>
            <person name="Jung M."/>
            <person name="Ginzburg D."/>
            <person name="Zhao K."/>
            <person name="Won S.Y."/>
            <person name="Oh T.-J."/>
            <person name="Yu Y."/>
            <person name="Kim N.-H."/>
            <person name="Lee O.R."/>
            <person name="Lee T.-H."/>
            <person name="Bashyal P."/>
            <person name="Kim T.-S."/>
            <person name="Lee W.-H."/>
            <person name="Kawkins C."/>
            <person name="Kim C.-K."/>
            <person name="Kim J.S."/>
            <person name="Ahn B.O."/>
            <person name="Rhee S.Y."/>
            <person name="Sohng J.K."/>
        </authorList>
    </citation>
    <scope>NUCLEOTIDE SEQUENCE</scope>
    <source>
        <tissue evidence="1">Leaf</tissue>
    </source>
</reference>
<keyword evidence="2" id="KW-1185">Reference proteome</keyword>
<dbReference type="PANTHER" id="PTHR33067:SF32">
    <property type="entry name" value="ASPARTIC PEPTIDASE DDI1-TYPE DOMAIN-CONTAINING PROTEIN"/>
    <property type="match status" value="1"/>
</dbReference>
<sequence>MENPRAQTYQEEIKAVTTLRSGKIIDNKVGLDNNKANEEKEKEKECLREESQTDKVFLNEQVSSVLQYNTPPKLKDPGVPTITCFIGDKRIDRALLDFGSSVNLIPYSVYEELGLGELQPTNMTLQLADRSIKVPRHGFY</sequence>
<dbReference type="EMBL" id="JAAIUW010000011">
    <property type="protein sequence ID" value="KAF7810616.1"/>
    <property type="molecule type" value="Genomic_DNA"/>
</dbReference>
<dbReference type="Proteomes" id="UP000634136">
    <property type="component" value="Unassembled WGS sequence"/>
</dbReference>
<protein>
    <submittedName>
        <fullName evidence="1">Uncharacterized protein</fullName>
    </submittedName>
</protein>
<accession>A0A834SX67</accession>
<organism evidence="1 2">
    <name type="scientific">Senna tora</name>
    <dbReference type="NCBI Taxonomy" id="362788"/>
    <lineage>
        <taxon>Eukaryota</taxon>
        <taxon>Viridiplantae</taxon>
        <taxon>Streptophyta</taxon>
        <taxon>Embryophyta</taxon>
        <taxon>Tracheophyta</taxon>
        <taxon>Spermatophyta</taxon>
        <taxon>Magnoliopsida</taxon>
        <taxon>eudicotyledons</taxon>
        <taxon>Gunneridae</taxon>
        <taxon>Pentapetalae</taxon>
        <taxon>rosids</taxon>
        <taxon>fabids</taxon>
        <taxon>Fabales</taxon>
        <taxon>Fabaceae</taxon>
        <taxon>Caesalpinioideae</taxon>
        <taxon>Cassia clade</taxon>
        <taxon>Senna</taxon>
    </lineage>
</organism>
<proteinExistence type="predicted"/>
<dbReference type="InterPro" id="IPR021109">
    <property type="entry name" value="Peptidase_aspartic_dom_sf"/>
</dbReference>
<dbReference type="AlphaFoldDB" id="A0A834SX67"/>
<dbReference type="PANTHER" id="PTHR33067">
    <property type="entry name" value="RNA-DIRECTED DNA POLYMERASE-RELATED"/>
    <property type="match status" value="1"/>
</dbReference>
<evidence type="ECO:0000313" key="1">
    <source>
        <dbReference type="EMBL" id="KAF7810616.1"/>
    </source>
</evidence>
<gene>
    <name evidence="1" type="ORF">G2W53_037359</name>
</gene>
<name>A0A834SX67_9FABA</name>
<dbReference type="OrthoDB" id="1702682at2759"/>